<accession>A0ABR2YS03</accession>
<dbReference type="InterPro" id="IPR036188">
    <property type="entry name" value="FAD/NAD-bd_sf"/>
</dbReference>
<organism evidence="2 3">
    <name type="scientific">Coccomyxa subellipsoidea</name>
    <dbReference type="NCBI Taxonomy" id="248742"/>
    <lineage>
        <taxon>Eukaryota</taxon>
        <taxon>Viridiplantae</taxon>
        <taxon>Chlorophyta</taxon>
        <taxon>core chlorophytes</taxon>
        <taxon>Trebouxiophyceae</taxon>
        <taxon>Trebouxiophyceae incertae sedis</taxon>
        <taxon>Coccomyxaceae</taxon>
        <taxon>Coccomyxa</taxon>
    </lineage>
</organism>
<proteinExistence type="predicted"/>
<evidence type="ECO:0000313" key="2">
    <source>
        <dbReference type="EMBL" id="KAK9909375.1"/>
    </source>
</evidence>
<dbReference type="InterPro" id="IPR023753">
    <property type="entry name" value="FAD/NAD-binding_dom"/>
</dbReference>
<dbReference type="Gene3D" id="3.50.50.60">
    <property type="entry name" value="FAD/NAD(P)-binding domain"/>
    <property type="match status" value="1"/>
</dbReference>
<keyword evidence="3" id="KW-1185">Reference proteome</keyword>
<comment type="caution">
    <text evidence="2">The sequence shown here is derived from an EMBL/GenBank/DDBJ whole genome shotgun (WGS) entry which is preliminary data.</text>
</comment>
<evidence type="ECO:0000259" key="1">
    <source>
        <dbReference type="Pfam" id="PF07992"/>
    </source>
</evidence>
<dbReference type="EMBL" id="JALJOT010000006">
    <property type="protein sequence ID" value="KAK9909375.1"/>
    <property type="molecule type" value="Genomic_DNA"/>
</dbReference>
<feature type="domain" description="FAD/NAD(P)-binding" evidence="1">
    <location>
        <begin position="14"/>
        <end position="199"/>
    </location>
</feature>
<protein>
    <recommendedName>
        <fullName evidence="1">FAD/NAD(P)-binding domain-containing protein</fullName>
    </recommendedName>
</protein>
<dbReference type="Proteomes" id="UP001491310">
    <property type="component" value="Unassembled WGS sequence"/>
</dbReference>
<sequence>MIHIERASSRVFKNLVIGAGPAGVAIASTLLDGGSTPTLWVDPHFQSGRLAHYTEVPSNTKVGLFLKYATTPASISGSSDQITQVFKGMDSDKGCSLGAAQQMVTKITETIRREYSDEVVMQRGRVDSLALTNGVWHINGDQARADRVFLALGSHPKEASPQHCAEAMALDDALMPSKLSGLVSPDETVGVIGSSHSAVLVLMNLLEMQNGPKVVNLYRSPLKYAKFLPDGRIVLDNTGLKGQAAEWAREHLETGHFESQGRLKRVDVTKEDAESALAKCSKIVSATGFDRNPLPEISVDGERLGDVSHDPSSGAIISGKLYGYGIAFPEEITDPEYGHKESNVGLWKFMRYVRDVLPAQNLCTLQRAG</sequence>
<evidence type="ECO:0000313" key="3">
    <source>
        <dbReference type="Proteomes" id="UP001491310"/>
    </source>
</evidence>
<dbReference type="PANTHER" id="PTHR38688:SF1">
    <property type="entry name" value="FAD_NAD(P)-BINDING DOMAIN-CONTAINING PROTEIN"/>
    <property type="match status" value="1"/>
</dbReference>
<gene>
    <name evidence="2" type="ORF">WJX75_001233</name>
</gene>
<dbReference type="SUPFAM" id="SSF51905">
    <property type="entry name" value="FAD/NAD(P)-binding domain"/>
    <property type="match status" value="1"/>
</dbReference>
<name>A0ABR2YS03_9CHLO</name>
<reference evidence="2 3" key="1">
    <citation type="journal article" date="2024" name="Nat. Commun.">
        <title>Phylogenomics reveals the evolutionary origins of lichenization in chlorophyte algae.</title>
        <authorList>
            <person name="Puginier C."/>
            <person name="Libourel C."/>
            <person name="Otte J."/>
            <person name="Skaloud P."/>
            <person name="Haon M."/>
            <person name="Grisel S."/>
            <person name="Petersen M."/>
            <person name="Berrin J.G."/>
            <person name="Delaux P.M."/>
            <person name="Dal Grande F."/>
            <person name="Keller J."/>
        </authorList>
    </citation>
    <scope>NUCLEOTIDE SEQUENCE [LARGE SCALE GENOMIC DNA]</scope>
    <source>
        <strain evidence="2 3">SAG 216-7</strain>
    </source>
</reference>
<dbReference type="InterPro" id="IPR053275">
    <property type="entry name" value="Agnestin_monoxygenase"/>
</dbReference>
<dbReference type="Pfam" id="PF07992">
    <property type="entry name" value="Pyr_redox_2"/>
    <property type="match status" value="1"/>
</dbReference>
<dbReference type="PANTHER" id="PTHR38688">
    <property type="entry name" value="PYR_REDOX_2 DOMAIN-CONTAINING PROTEIN"/>
    <property type="match status" value="1"/>
</dbReference>